<organism evidence="1">
    <name type="scientific">marine metagenome</name>
    <dbReference type="NCBI Taxonomy" id="408172"/>
    <lineage>
        <taxon>unclassified sequences</taxon>
        <taxon>metagenomes</taxon>
        <taxon>ecological metagenomes</taxon>
    </lineage>
</organism>
<evidence type="ECO:0000313" key="1">
    <source>
        <dbReference type="EMBL" id="SVE44755.1"/>
    </source>
</evidence>
<name>A0A383DKI1_9ZZZZ</name>
<dbReference type="InterPro" id="IPR013783">
    <property type="entry name" value="Ig-like_fold"/>
</dbReference>
<accession>A0A383DKI1</accession>
<reference evidence="1" key="1">
    <citation type="submission" date="2018-05" db="EMBL/GenBank/DDBJ databases">
        <authorList>
            <person name="Lanie J.A."/>
            <person name="Ng W.-L."/>
            <person name="Kazmierczak K.M."/>
            <person name="Andrzejewski T.M."/>
            <person name="Davidsen T.M."/>
            <person name="Wayne K.J."/>
            <person name="Tettelin H."/>
            <person name="Glass J.I."/>
            <person name="Rusch D."/>
            <person name="Podicherti R."/>
            <person name="Tsui H.-C.T."/>
            <person name="Winkler M.E."/>
        </authorList>
    </citation>
    <scope>NUCLEOTIDE SEQUENCE</scope>
</reference>
<gene>
    <name evidence="1" type="ORF">METZ01_LOCUS497609</name>
</gene>
<sequence length="110" mass="12105">EVSGKISENGETVNGALVLLANNVSITEGFSLSNGSITDNNGNYRIINVEAGEYYVVSVEDNNGNLQFDTEFDRLGFYGVDINELDIEPDKITVSNEDIEDINITYLYSL</sequence>
<evidence type="ECO:0008006" key="2">
    <source>
        <dbReference type="Google" id="ProtNLM"/>
    </source>
</evidence>
<protein>
    <recommendedName>
        <fullName evidence="2">SD-repeat containing protein B domain-containing protein</fullName>
    </recommendedName>
</protein>
<feature type="non-terminal residue" evidence="1">
    <location>
        <position position="1"/>
    </location>
</feature>
<dbReference type="Gene3D" id="2.60.40.10">
    <property type="entry name" value="Immunoglobulins"/>
    <property type="match status" value="1"/>
</dbReference>
<dbReference type="EMBL" id="UINC01217939">
    <property type="protein sequence ID" value="SVE44755.1"/>
    <property type="molecule type" value="Genomic_DNA"/>
</dbReference>
<dbReference type="AlphaFoldDB" id="A0A383DKI1"/>
<proteinExistence type="predicted"/>
<dbReference type="SUPFAM" id="SSF49478">
    <property type="entry name" value="Cna protein B-type domain"/>
    <property type="match status" value="1"/>
</dbReference>